<organism evidence="2 3">
    <name type="scientific">Golovinomyces cichoracearum</name>
    <dbReference type="NCBI Taxonomy" id="62708"/>
    <lineage>
        <taxon>Eukaryota</taxon>
        <taxon>Fungi</taxon>
        <taxon>Dikarya</taxon>
        <taxon>Ascomycota</taxon>
        <taxon>Pezizomycotina</taxon>
        <taxon>Leotiomycetes</taxon>
        <taxon>Erysiphales</taxon>
        <taxon>Erysiphaceae</taxon>
        <taxon>Golovinomyces</taxon>
    </lineage>
</organism>
<dbReference type="AlphaFoldDB" id="A0A420HRJ9"/>
<name>A0A420HRJ9_9PEZI</name>
<feature type="non-terminal residue" evidence="2">
    <location>
        <position position="132"/>
    </location>
</feature>
<dbReference type="EMBL" id="MCBQ01016939">
    <property type="protein sequence ID" value="RKF60042.1"/>
    <property type="molecule type" value="Genomic_DNA"/>
</dbReference>
<accession>A0A420HRJ9</accession>
<feature type="compositionally biased region" description="Low complexity" evidence="1">
    <location>
        <begin position="102"/>
        <end position="111"/>
    </location>
</feature>
<evidence type="ECO:0000313" key="2">
    <source>
        <dbReference type="EMBL" id="RKF60042.1"/>
    </source>
</evidence>
<protein>
    <submittedName>
        <fullName evidence="2">Uncharacterized protein</fullName>
    </submittedName>
</protein>
<reference evidence="2 3" key="1">
    <citation type="journal article" date="2018" name="BMC Genomics">
        <title>Comparative genome analyses reveal sequence features reflecting distinct modes of host-adaptation between dicot and monocot powdery mildew.</title>
        <authorList>
            <person name="Wu Y."/>
            <person name="Ma X."/>
            <person name="Pan Z."/>
            <person name="Kale S.D."/>
            <person name="Song Y."/>
            <person name="King H."/>
            <person name="Zhang Q."/>
            <person name="Presley C."/>
            <person name="Deng X."/>
            <person name="Wei C.I."/>
            <person name="Xiao S."/>
        </authorList>
    </citation>
    <scope>NUCLEOTIDE SEQUENCE [LARGE SCALE GENOMIC DNA]</scope>
    <source>
        <strain evidence="2">UMSG3</strain>
    </source>
</reference>
<evidence type="ECO:0000256" key="1">
    <source>
        <dbReference type="SAM" id="MobiDB-lite"/>
    </source>
</evidence>
<keyword evidence="3" id="KW-1185">Reference proteome</keyword>
<proteinExistence type="predicted"/>
<dbReference type="Proteomes" id="UP000283383">
    <property type="component" value="Unassembled WGS sequence"/>
</dbReference>
<evidence type="ECO:0000313" key="3">
    <source>
        <dbReference type="Proteomes" id="UP000283383"/>
    </source>
</evidence>
<dbReference type="STRING" id="62708.A0A420HRJ9"/>
<gene>
    <name evidence="2" type="ORF">GcM3_169021</name>
</gene>
<comment type="caution">
    <text evidence="2">The sequence shown here is derived from an EMBL/GenBank/DDBJ whole genome shotgun (WGS) entry which is preliminary data.</text>
</comment>
<feature type="region of interest" description="Disordered" evidence="1">
    <location>
        <begin position="96"/>
        <end position="116"/>
    </location>
</feature>
<sequence>MDDSRDLTAQGLRGLNLSSSRYAEWRDIVDDYLDSQGLESFIKQDIPAGANDELKAKSAKIAVVLKTAAGSQRTHLLGLRTPKQILAKLEEVNGGSSKGLLSSPQQQFSSPDPERKVDNIAASLSQLQAQIG</sequence>